<feature type="transmembrane region" description="Helical" evidence="2">
    <location>
        <begin position="216"/>
        <end position="237"/>
    </location>
</feature>
<sequence length="250" mass="24565">MARGTRACRAQRSLRDLSDSVRTVPGMATKTAQGAGTEARKDDATAAAGTRDARAGREAAAEQAADAAHEETAAEAGSSANGEPAENGAGGVHGEGDAYGEGGAHGEGGDASEAAGGKASAGVGQGAGAVVSAALGLVSLSGGWIGTVASAREQLVGQLRTSSTASVARQIKEVYGDAWHTTALWAGLFALAALVTGVVVLVRPAFGAPGRPQAPWIRSVAWAGVSLGVIGLLLAVLKYTDALLGLPSAG</sequence>
<keyword evidence="2" id="KW-0812">Transmembrane</keyword>
<evidence type="ECO:0000256" key="2">
    <source>
        <dbReference type="SAM" id="Phobius"/>
    </source>
</evidence>
<dbReference type="AlphaFoldDB" id="A0A919EWH6"/>
<keyword evidence="2" id="KW-1133">Transmembrane helix</keyword>
<gene>
    <name evidence="3" type="ORF">GCM10018980_24030</name>
</gene>
<keyword evidence="2" id="KW-0472">Membrane</keyword>
<feature type="compositionally biased region" description="Low complexity" evidence="1">
    <location>
        <begin position="74"/>
        <end position="87"/>
    </location>
</feature>
<feature type="compositionally biased region" description="Gly residues" evidence="1">
    <location>
        <begin position="88"/>
        <end position="106"/>
    </location>
</feature>
<name>A0A919EWH6_9ACTN</name>
<accession>A0A919EWH6</accession>
<reference evidence="4" key="1">
    <citation type="journal article" date="2019" name="Int. J. Syst. Evol. Microbiol.">
        <title>The Global Catalogue of Microorganisms (GCM) 10K type strain sequencing project: providing services to taxonomists for standard genome sequencing and annotation.</title>
        <authorList>
            <consortium name="The Broad Institute Genomics Platform"/>
            <consortium name="The Broad Institute Genome Sequencing Center for Infectious Disease"/>
            <person name="Wu L."/>
            <person name="Ma J."/>
        </authorList>
    </citation>
    <scope>NUCLEOTIDE SEQUENCE [LARGE SCALE GENOMIC DNA]</scope>
    <source>
        <strain evidence="4">JCM 4253</strain>
    </source>
</reference>
<evidence type="ECO:0000256" key="1">
    <source>
        <dbReference type="SAM" id="MobiDB-lite"/>
    </source>
</evidence>
<evidence type="ECO:0000313" key="4">
    <source>
        <dbReference type="Proteomes" id="UP000619355"/>
    </source>
</evidence>
<feature type="transmembrane region" description="Helical" evidence="2">
    <location>
        <begin position="183"/>
        <end position="204"/>
    </location>
</feature>
<keyword evidence="4" id="KW-1185">Reference proteome</keyword>
<dbReference type="EMBL" id="BNBF01000006">
    <property type="protein sequence ID" value="GHG45598.1"/>
    <property type="molecule type" value="Genomic_DNA"/>
</dbReference>
<feature type="region of interest" description="Disordered" evidence="1">
    <location>
        <begin position="1"/>
        <end position="119"/>
    </location>
</feature>
<dbReference type="Proteomes" id="UP000619355">
    <property type="component" value="Unassembled WGS sequence"/>
</dbReference>
<proteinExistence type="predicted"/>
<feature type="compositionally biased region" description="Basic and acidic residues" evidence="1">
    <location>
        <begin position="51"/>
        <end position="60"/>
    </location>
</feature>
<protein>
    <submittedName>
        <fullName evidence="3">Uncharacterized protein</fullName>
    </submittedName>
</protein>
<comment type="caution">
    <text evidence="3">The sequence shown here is derived from an EMBL/GenBank/DDBJ whole genome shotgun (WGS) entry which is preliminary data.</text>
</comment>
<evidence type="ECO:0000313" key="3">
    <source>
        <dbReference type="EMBL" id="GHG45598.1"/>
    </source>
</evidence>
<organism evidence="3 4">
    <name type="scientific">Streptomyces capoamus</name>
    <dbReference type="NCBI Taxonomy" id="68183"/>
    <lineage>
        <taxon>Bacteria</taxon>
        <taxon>Bacillati</taxon>
        <taxon>Actinomycetota</taxon>
        <taxon>Actinomycetes</taxon>
        <taxon>Kitasatosporales</taxon>
        <taxon>Streptomycetaceae</taxon>
        <taxon>Streptomyces</taxon>
    </lineage>
</organism>